<accession>A0A0R2DZD2</accession>
<feature type="transmembrane region" description="Helical" evidence="8">
    <location>
        <begin position="175"/>
        <end position="194"/>
    </location>
</feature>
<dbReference type="GO" id="GO:0005886">
    <property type="term" value="C:plasma membrane"/>
    <property type="evidence" value="ECO:0007669"/>
    <property type="project" value="UniProtKB-SubCell"/>
</dbReference>
<dbReference type="EMBL" id="AYYH01000030">
    <property type="protein sequence ID" value="KRN09232.1"/>
    <property type="molecule type" value="Genomic_DNA"/>
</dbReference>
<evidence type="ECO:0000256" key="2">
    <source>
        <dbReference type="ARBA" id="ARBA00008537"/>
    </source>
</evidence>
<comment type="similarity">
    <text evidence="2">Belongs to the major facilitator superfamily. EmrB family.</text>
</comment>
<evidence type="ECO:0000256" key="4">
    <source>
        <dbReference type="ARBA" id="ARBA00022475"/>
    </source>
</evidence>
<dbReference type="GO" id="GO:0022857">
    <property type="term" value="F:transmembrane transporter activity"/>
    <property type="evidence" value="ECO:0007669"/>
    <property type="project" value="InterPro"/>
</dbReference>
<dbReference type="SUPFAM" id="SSF103473">
    <property type="entry name" value="MFS general substrate transporter"/>
    <property type="match status" value="1"/>
</dbReference>
<keyword evidence="4" id="KW-1003">Cell membrane</keyword>
<evidence type="ECO:0000256" key="3">
    <source>
        <dbReference type="ARBA" id="ARBA00022448"/>
    </source>
</evidence>
<sequence length="430" mass="47124">MLDMNMMNMAVQTMTQVFNTTLNVLQWGVTGYTLALAVTIPFSSFLLNHFDGKKIMIIATLSFGVVSFLITLSNNVQAFIGLRVIQGIAAGIITALMKTLLVKIAGRENVGRVIGIVTTPMMLGPIFGPIIGGFIVQNWSWKWLFDINIFITVVATVLMAKYVPSFSPFNENNKFDLLGSLLLAGLTASLLYGLSEQSTVWALIGVAVTIAYFIYDTIRKHQSVLPLNLFKYKQFTASNIGSFLYNATVLGPMFILPLYFQEGRSFTAIEASLALLPQGIAMLITRPVLGKWLHLLGAKNLLQISILGLTVTTIPLIFIGSSTSMWIVETILFLRGLTFGSIKVPFSAEMYNGLPEKYLAEAGVAGNMLEQFGSGFGTALIATVVSVVINNHASHMMKAFQIGFLVSLLGIILMFIPTFFLKMHKTNIRS</sequence>
<feature type="domain" description="Major facilitator superfamily (MFS) profile" evidence="9">
    <location>
        <begin position="1"/>
        <end position="426"/>
    </location>
</feature>
<evidence type="ECO:0000256" key="5">
    <source>
        <dbReference type="ARBA" id="ARBA00022692"/>
    </source>
</evidence>
<dbReference type="Gene3D" id="1.20.1720.10">
    <property type="entry name" value="Multidrug resistance protein D"/>
    <property type="match status" value="1"/>
</dbReference>
<dbReference type="Pfam" id="PF07690">
    <property type="entry name" value="MFS_1"/>
    <property type="match status" value="1"/>
</dbReference>
<feature type="transmembrane region" description="Helical" evidence="8">
    <location>
        <begin position="372"/>
        <end position="390"/>
    </location>
</feature>
<feature type="transmembrane region" description="Helical" evidence="8">
    <location>
        <begin position="266"/>
        <end position="289"/>
    </location>
</feature>
<evidence type="ECO:0000313" key="10">
    <source>
        <dbReference type="EMBL" id="KRN09232.1"/>
    </source>
</evidence>
<dbReference type="InterPro" id="IPR036259">
    <property type="entry name" value="MFS_trans_sf"/>
</dbReference>
<evidence type="ECO:0000313" key="11">
    <source>
        <dbReference type="Proteomes" id="UP000050898"/>
    </source>
</evidence>
<evidence type="ECO:0000259" key="9">
    <source>
        <dbReference type="PROSITE" id="PS50850"/>
    </source>
</evidence>
<gene>
    <name evidence="10" type="ORF">FD00_GL001287</name>
</gene>
<keyword evidence="5 8" id="KW-0812">Transmembrane</keyword>
<feature type="transmembrane region" description="Helical" evidence="8">
    <location>
        <begin position="113"/>
        <end position="137"/>
    </location>
</feature>
<comment type="caution">
    <text evidence="10">The sequence shown here is derived from an EMBL/GenBank/DDBJ whole genome shotgun (WGS) entry which is preliminary data.</text>
</comment>
<dbReference type="PANTHER" id="PTHR42718">
    <property type="entry name" value="MAJOR FACILITATOR SUPERFAMILY MULTIDRUG TRANSPORTER MFSC"/>
    <property type="match status" value="1"/>
</dbReference>
<evidence type="ECO:0000256" key="8">
    <source>
        <dbReference type="SAM" id="Phobius"/>
    </source>
</evidence>
<keyword evidence="7 8" id="KW-0472">Membrane</keyword>
<dbReference type="OrthoDB" id="9812221at2"/>
<name>A0A0R2DZD2_9LACO</name>
<feature type="transmembrane region" description="Helical" evidence="8">
    <location>
        <begin position="24"/>
        <end position="48"/>
    </location>
</feature>
<reference evidence="10 11" key="1">
    <citation type="journal article" date="2015" name="Genome Announc.">
        <title>Expanding the biotechnology potential of lactobacilli through comparative genomics of 213 strains and associated genera.</title>
        <authorList>
            <person name="Sun Z."/>
            <person name="Harris H.M."/>
            <person name="McCann A."/>
            <person name="Guo C."/>
            <person name="Argimon S."/>
            <person name="Zhang W."/>
            <person name="Yang X."/>
            <person name="Jeffery I.B."/>
            <person name="Cooney J.C."/>
            <person name="Kagawa T.F."/>
            <person name="Liu W."/>
            <person name="Song Y."/>
            <person name="Salvetti E."/>
            <person name="Wrobel A."/>
            <person name="Rasinkangas P."/>
            <person name="Parkhill J."/>
            <person name="Rea M.C."/>
            <person name="O'Sullivan O."/>
            <person name="Ritari J."/>
            <person name="Douillard F.P."/>
            <person name="Paul Ross R."/>
            <person name="Yang R."/>
            <person name="Briner A.E."/>
            <person name="Felis G.E."/>
            <person name="de Vos W.M."/>
            <person name="Barrangou R."/>
            <person name="Klaenhammer T.R."/>
            <person name="Caufield P.W."/>
            <person name="Cui Y."/>
            <person name="Zhang H."/>
            <person name="O'Toole P.W."/>
        </authorList>
    </citation>
    <scope>NUCLEOTIDE SEQUENCE [LARGE SCALE GENOMIC DNA]</scope>
    <source>
        <strain evidence="10 11">DSM 20444</strain>
    </source>
</reference>
<feature type="transmembrane region" description="Helical" evidence="8">
    <location>
        <begin position="239"/>
        <end position="260"/>
    </location>
</feature>
<feature type="transmembrane region" description="Helical" evidence="8">
    <location>
        <begin position="143"/>
        <end position="163"/>
    </location>
</feature>
<evidence type="ECO:0000256" key="1">
    <source>
        <dbReference type="ARBA" id="ARBA00004651"/>
    </source>
</evidence>
<feature type="transmembrane region" description="Helical" evidence="8">
    <location>
        <begin position="402"/>
        <end position="421"/>
    </location>
</feature>
<dbReference type="PATRIC" id="fig|1046596.6.peg.1371"/>
<dbReference type="InterPro" id="IPR020846">
    <property type="entry name" value="MFS_dom"/>
</dbReference>
<evidence type="ECO:0000256" key="6">
    <source>
        <dbReference type="ARBA" id="ARBA00022989"/>
    </source>
</evidence>
<comment type="subcellular location">
    <subcellularLocation>
        <location evidence="1">Cell membrane</location>
        <topology evidence="1">Multi-pass membrane protein</topology>
    </subcellularLocation>
</comment>
<dbReference type="Proteomes" id="UP000050898">
    <property type="component" value="Unassembled WGS sequence"/>
</dbReference>
<feature type="transmembrane region" description="Helical" evidence="8">
    <location>
        <begin position="301"/>
        <end position="328"/>
    </location>
</feature>
<keyword evidence="6 8" id="KW-1133">Transmembrane helix</keyword>
<organism evidence="10 11">
    <name type="scientific">Liquorilactobacillus mali KCTC 3596 = DSM 20444</name>
    <dbReference type="NCBI Taxonomy" id="1046596"/>
    <lineage>
        <taxon>Bacteria</taxon>
        <taxon>Bacillati</taxon>
        <taxon>Bacillota</taxon>
        <taxon>Bacilli</taxon>
        <taxon>Lactobacillales</taxon>
        <taxon>Lactobacillaceae</taxon>
        <taxon>Liquorilactobacillus</taxon>
    </lineage>
</organism>
<dbReference type="InterPro" id="IPR011701">
    <property type="entry name" value="MFS"/>
</dbReference>
<dbReference type="PANTHER" id="PTHR42718:SF9">
    <property type="entry name" value="MAJOR FACILITATOR SUPERFAMILY MULTIDRUG TRANSPORTER MFSC"/>
    <property type="match status" value="1"/>
</dbReference>
<keyword evidence="3" id="KW-0813">Transport</keyword>
<feature type="transmembrane region" description="Helical" evidence="8">
    <location>
        <begin position="78"/>
        <end position="101"/>
    </location>
</feature>
<dbReference type="InterPro" id="IPR004638">
    <property type="entry name" value="EmrB-like"/>
</dbReference>
<dbReference type="PROSITE" id="PS50850">
    <property type="entry name" value="MFS"/>
    <property type="match status" value="1"/>
</dbReference>
<feature type="transmembrane region" description="Helical" evidence="8">
    <location>
        <begin position="55"/>
        <end position="72"/>
    </location>
</feature>
<dbReference type="PRINTS" id="PR01036">
    <property type="entry name" value="TCRTETB"/>
</dbReference>
<dbReference type="AlphaFoldDB" id="A0A0R2DZD2"/>
<protein>
    <submittedName>
        <fullName evidence="10">Multidrug resistance protein B</fullName>
    </submittedName>
</protein>
<dbReference type="NCBIfam" id="TIGR00711">
    <property type="entry name" value="efflux_EmrB"/>
    <property type="match status" value="1"/>
</dbReference>
<proteinExistence type="inferred from homology"/>
<dbReference type="Gene3D" id="1.20.1250.20">
    <property type="entry name" value="MFS general substrate transporter like domains"/>
    <property type="match status" value="1"/>
</dbReference>
<keyword evidence="11" id="KW-1185">Reference proteome</keyword>
<evidence type="ECO:0000256" key="7">
    <source>
        <dbReference type="ARBA" id="ARBA00023136"/>
    </source>
</evidence>
<feature type="transmembrane region" description="Helical" evidence="8">
    <location>
        <begin position="200"/>
        <end position="218"/>
    </location>
</feature>